<accession>A0ACB8KJ83</accession>
<proteinExistence type="predicted"/>
<evidence type="ECO:0000313" key="2">
    <source>
        <dbReference type="Proteomes" id="UP000829398"/>
    </source>
</evidence>
<name>A0ACB8KJ83_CITSI</name>
<comment type="caution">
    <text evidence="1">The sequence shown here is derived from an EMBL/GenBank/DDBJ whole genome shotgun (WGS) entry which is preliminary data.</text>
</comment>
<protein>
    <submittedName>
        <fullName evidence="1">Reverse transcriptase-like protein</fullName>
    </submittedName>
</protein>
<keyword evidence="2" id="KW-1185">Reference proteome</keyword>
<dbReference type="Proteomes" id="UP000829398">
    <property type="component" value="Chromosome 5"/>
</dbReference>
<reference evidence="2" key="1">
    <citation type="journal article" date="2023" name="Hortic. Res.">
        <title>A chromosome-level phased genome enabling allele-level studies in sweet orange: a case study on citrus Huanglongbing tolerance.</title>
        <authorList>
            <person name="Wu B."/>
            <person name="Yu Q."/>
            <person name="Deng Z."/>
            <person name="Duan Y."/>
            <person name="Luo F."/>
            <person name="Gmitter F. Jr."/>
        </authorList>
    </citation>
    <scope>NUCLEOTIDE SEQUENCE [LARGE SCALE GENOMIC DNA]</scope>
    <source>
        <strain evidence="2">cv. Valencia</strain>
    </source>
</reference>
<organism evidence="1 2">
    <name type="scientific">Citrus sinensis</name>
    <name type="common">Sweet orange</name>
    <name type="synonym">Citrus aurantium var. sinensis</name>
    <dbReference type="NCBI Taxonomy" id="2711"/>
    <lineage>
        <taxon>Eukaryota</taxon>
        <taxon>Viridiplantae</taxon>
        <taxon>Streptophyta</taxon>
        <taxon>Embryophyta</taxon>
        <taxon>Tracheophyta</taxon>
        <taxon>Spermatophyta</taxon>
        <taxon>Magnoliopsida</taxon>
        <taxon>eudicotyledons</taxon>
        <taxon>Gunneridae</taxon>
        <taxon>Pentapetalae</taxon>
        <taxon>rosids</taxon>
        <taxon>malvids</taxon>
        <taxon>Sapindales</taxon>
        <taxon>Rutaceae</taxon>
        <taxon>Aurantioideae</taxon>
        <taxon>Citrus</taxon>
    </lineage>
</organism>
<gene>
    <name evidence="1" type="ORF">KPL71_015438</name>
</gene>
<sequence>MADPHGLYTVHICYKMLNHCTTTPTSSVWRKIWNLEVLNKVKNFLWRATMNVLPTNDNLIRKSIKVLPICFLCNNQNESVVHALVNCAFAQTCWISSSLGFVGHHSSFLIWLDQVFARCSKEMCNLVAMICWKIWFRRNEKVWNNKVCSVHHVLNYTGNYLFQWQTVRKQFVFINDNSFQGCHGVVCWEKPHLGWHKCNVDAATFSSQGKVSYGGVIRNSDGVFVAACCACVIGSFGARDAEALDVCEHYCPCCYKGWRVLYQAVESGVIFRHPGFVYIMQNMKRWNMSLLVEPSLLFGWHEDNKCCVWCPSEGNYTIDDVSLAYIVGAAFSPNLGPCDVMDDWKPSPDGILLEEITTSDDACVVYRCFREASEVRTIERWEVACCGCKSTEVGSGKKR</sequence>
<dbReference type="EMBL" id="CM039174">
    <property type="protein sequence ID" value="KAH9754423.1"/>
    <property type="molecule type" value="Genomic_DNA"/>
</dbReference>
<evidence type="ECO:0000313" key="1">
    <source>
        <dbReference type="EMBL" id="KAH9754423.1"/>
    </source>
</evidence>